<dbReference type="EMBL" id="QJSW01000029">
    <property type="protein sequence ID" value="PYE43265.1"/>
    <property type="molecule type" value="Genomic_DNA"/>
</dbReference>
<accession>A0A2V4VWL1</accession>
<evidence type="ECO:0000313" key="1">
    <source>
        <dbReference type="EMBL" id="PYE43265.1"/>
    </source>
</evidence>
<name>A0A2V4VWL1_PAEBA</name>
<evidence type="ECO:0000313" key="2">
    <source>
        <dbReference type="Proteomes" id="UP000247790"/>
    </source>
</evidence>
<dbReference type="AlphaFoldDB" id="A0A2V4VWL1"/>
<protein>
    <submittedName>
        <fullName evidence="1">Uncharacterized protein</fullName>
    </submittedName>
</protein>
<dbReference type="Proteomes" id="UP000247790">
    <property type="component" value="Unassembled WGS sequence"/>
</dbReference>
<reference evidence="1 2" key="1">
    <citation type="submission" date="2018-06" db="EMBL/GenBank/DDBJ databases">
        <title>Genomic Encyclopedia of Type Strains, Phase III (KMG-III): the genomes of soil and plant-associated and newly described type strains.</title>
        <authorList>
            <person name="Whitman W."/>
        </authorList>
    </citation>
    <scope>NUCLEOTIDE SEQUENCE [LARGE SCALE GENOMIC DNA]</scope>
    <source>
        <strain evidence="1 2">CECT 7022</strain>
    </source>
</reference>
<comment type="caution">
    <text evidence="1">The sequence shown here is derived from an EMBL/GenBank/DDBJ whole genome shotgun (WGS) entry which is preliminary data.</text>
</comment>
<proteinExistence type="predicted"/>
<gene>
    <name evidence="1" type="ORF">DFQ00_12926</name>
</gene>
<organism evidence="1 2">
    <name type="scientific">Paenibacillus barcinonensis</name>
    <dbReference type="NCBI Taxonomy" id="198119"/>
    <lineage>
        <taxon>Bacteria</taxon>
        <taxon>Bacillati</taxon>
        <taxon>Bacillota</taxon>
        <taxon>Bacilli</taxon>
        <taxon>Bacillales</taxon>
        <taxon>Paenibacillaceae</taxon>
        <taxon>Paenibacillus</taxon>
    </lineage>
</organism>
<sequence>MPSGWANDNLLKVVWISDWNAEMVPDVLSMQFGWYHGYSNRPCVYVDKAAIFLCPKTPLAMFFGTRT</sequence>